<evidence type="ECO:0000256" key="1">
    <source>
        <dbReference type="SAM" id="Phobius"/>
    </source>
</evidence>
<organism evidence="2">
    <name type="scientific">Pyramimonas obovata</name>
    <dbReference type="NCBI Taxonomy" id="1411642"/>
    <lineage>
        <taxon>Eukaryota</taxon>
        <taxon>Viridiplantae</taxon>
        <taxon>Chlorophyta</taxon>
        <taxon>Pyramimonadophyceae</taxon>
        <taxon>Pyramimonadales</taxon>
        <taxon>Pyramimonadaceae</taxon>
        <taxon>Pyramimonas</taxon>
        <taxon>Pyramimonas incertae sedis</taxon>
    </lineage>
</organism>
<accession>A0A7S0MRF2</accession>
<gene>
    <name evidence="2" type="ORF">POBO1169_LOCUS442</name>
</gene>
<sequence>MHTRRTGMRGTALVPGAKTCDRMRVGAGLGVAMIEVATTTAVALVVSMVVRVAVSVTVGGLGLALIPVGGQASMVAHVVDSWTAAPQVKVDFSTVGPKGPLSKTLAAQLALDTMLGGPVACPTMPHKDLTHVDLSPRARVGGSTICAVGMGQPMGRHVVDKGREEALTTGVLEADTMALDT</sequence>
<keyword evidence="1" id="KW-0472">Membrane</keyword>
<protein>
    <submittedName>
        <fullName evidence="2">Uncharacterized protein</fullName>
    </submittedName>
</protein>
<dbReference type="AlphaFoldDB" id="A0A7S0MRF2"/>
<keyword evidence="1" id="KW-1133">Transmembrane helix</keyword>
<feature type="transmembrane region" description="Helical" evidence="1">
    <location>
        <begin position="25"/>
        <end position="46"/>
    </location>
</feature>
<proteinExistence type="predicted"/>
<evidence type="ECO:0000313" key="2">
    <source>
        <dbReference type="EMBL" id="CAD8648177.1"/>
    </source>
</evidence>
<reference evidence="2" key="1">
    <citation type="submission" date="2021-01" db="EMBL/GenBank/DDBJ databases">
        <authorList>
            <person name="Corre E."/>
            <person name="Pelletier E."/>
            <person name="Niang G."/>
            <person name="Scheremetjew M."/>
            <person name="Finn R."/>
            <person name="Kale V."/>
            <person name="Holt S."/>
            <person name="Cochrane G."/>
            <person name="Meng A."/>
            <person name="Brown T."/>
            <person name="Cohen L."/>
        </authorList>
    </citation>
    <scope>NUCLEOTIDE SEQUENCE</scope>
    <source>
        <strain evidence="2">CCMP722</strain>
    </source>
</reference>
<keyword evidence="1" id="KW-0812">Transmembrane</keyword>
<dbReference type="EMBL" id="HBFA01000945">
    <property type="protein sequence ID" value="CAD8648177.1"/>
    <property type="molecule type" value="Transcribed_RNA"/>
</dbReference>
<name>A0A7S0MRF2_9CHLO</name>
<feature type="transmembrane region" description="Helical" evidence="1">
    <location>
        <begin position="52"/>
        <end position="70"/>
    </location>
</feature>